<dbReference type="GO" id="GO:0051225">
    <property type="term" value="P:spindle assembly"/>
    <property type="evidence" value="ECO:0007669"/>
    <property type="project" value="TreeGrafter"/>
</dbReference>
<dbReference type="InterPro" id="IPR007259">
    <property type="entry name" value="GCP"/>
</dbReference>
<dbReference type="InterPro" id="IPR040457">
    <property type="entry name" value="GCP_C"/>
</dbReference>
<dbReference type="GO" id="GO:0007020">
    <property type="term" value="P:microtubule nucleation"/>
    <property type="evidence" value="ECO:0007669"/>
    <property type="project" value="InterPro"/>
</dbReference>
<organism evidence="8 9">
    <name type="scientific">Hydnum rufescens UP504</name>
    <dbReference type="NCBI Taxonomy" id="1448309"/>
    <lineage>
        <taxon>Eukaryota</taxon>
        <taxon>Fungi</taxon>
        <taxon>Dikarya</taxon>
        <taxon>Basidiomycota</taxon>
        <taxon>Agaricomycotina</taxon>
        <taxon>Agaricomycetes</taxon>
        <taxon>Cantharellales</taxon>
        <taxon>Hydnaceae</taxon>
        <taxon>Hydnum</taxon>
    </lineage>
</organism>
<dbReference type="GO" id="GO:0031122">
    <property type="term" value="P:cytoplasmic microtubule organization"/>
    <property type="evidence" value="ECO:0007669"/>
    <property type="project" value="TreeGrafter"/>
</dbReference>
<comment type="caution">
    <text evidence="8">The sequence shown here is derived from an EMBL/GenBank/DDBJ whole genome shotgun (WGS) entry which is preliminary data.</text>
</comment>
<keyword evidence="4" id="KW-0493">Microtubule</keyword>
<evidence type="ECO:0000256" key="1">
    <source>
        <dbReference type="ARBA" id="ARBA00004245"/>
    </source>
</evidence>
<accession>A0A9P6B6R8</accession>
<evidence type="ECO:0000256" key="5">
    <source>
        <dbReference type="ARBA" id="ARBA00023212"/>
    </source>
</evidence>
<dbReference type="InterPro" id="IPR041470">
    <property type="entry name" value="GCP_N"/>
</dbReference>
<dbReference type="GO" id="GO:0043015">
    <property type="term" value="F:gamma-tubulin binding"/>
    <property type="evidence" value="ECO:0007669"/>
    <property type="project" value="InterPro"/>
</dbReference>
<dbReference type="InterPro" id="IPR042241">
    <property type="entry name" value="GCP_C_sf"/>
</dbReference>
<evidence type="ECO:0000313" key="9">
    <source>
        <dbReference type="Proteomes" id="UP000886523"/>
    </source>
</evidence>
<dbReference type="PANTHER" id="PTHR19302">
    <property type="entry name" value="GAMMA TUBULIN COMPLEX PROTEIN"/>
    <property type="match status" value="1"/>
</dbReference>
<feature type="domain" description="Gamma tubulin complex component C-terminal" evidence="6">
    <location>
        <begin position="394"/>
        <end position="719"/>
    </location>
</feature>
<comment type="similarity">
    <text evidence="2">Belongs to the TUBGCP family.</text>
</comment>
<evidence type="ECO:0000259" key="6">
    <source>
        <dbReference type="Pfam" id="PF04130"/>
    </source>
</evidence>
<dbReference type="AlphaFoldDB" id="A0A9P6B6R8"/>
<dbReference type="GO" id="GO:0044732">
    <property type="term" value="C:mitotic spindle pole body"/>
    <property type="evidence" value="ECO:0007669"/>
    <property type="project" value="TreeGrafter"/>
</dbReference>
<evidence type="ECO:0000256" key="4">
    <source>
        <dbReference type="ARBA" id="ARBA00022701"/>
    </source>
</evidence>
<dbReference type="Pfam" id="PF04130">
    <property type="entry name" value="GCP_C_terminal"/>
    <property type="match status" value="1"/>
</dbReference>
<name>A0A9P6B6R8_9AGAM</name>
<dbReference type="EMBL" id="MU128923">
    <property type="protein sequence ID" value="KAF9518681.1"/>
    <property type="molecule type" value="Genomic_DNA"/>
</dbReference>
<dbReference type="Pfam" id="PF17681">
    <property type="entry name" value="GCP_N_terminal"/>
    <property type="match status" value="1"/>
</dbReference>
<dbReference type="GO" id="GO:0051011">
    <property type="term" value="F:microtubule minus-end binding"/>
    <property type="evidence" value="ECO:0007669"/>
    <property type="project" value="TreeGrafter"/>
</dbReference>
<dbReference type="Gene3D" id="1.20.120.1900">
    <property type="entry name" value="Gamma-tubulin complex, C-terminal domain"/>
    <property type="match status" value="1"/>
</dbReference>
<dbReference type="GO" id="GO:0000930">
    <property type="term" value="C:gamma-tubulin complex"/>
    <property type="evidence" value="ECO:0007669"/>
    <property type="project" value="TreeGrafter"/>
</dbReference>
<keyword evidence="3" id="KW-0963">Cytoplasm</keyword>
<evidence type="ECO:0000313" key="8">
    <source>
        <dbReference type="EMBL" id="KAF9518681.1"/>
    </source>
</evidence>
<feature type="domain" description="Gamma tubulin complex component protein N-terminal" evidence="7">
    <location>
        <begin position="52"/>
        <end position="391"/>
    </location>
</feature>
<dbReference type="PANTHER" id="PTHR19302:SF14">
    <property type="entry name" value="GAMMA-TUBULIN COMPLEX COMPONENT 3"/>
    <property type="match status" value="1"/>
</dbReference>
<evidence type="ECO:0008006" key="10">
    <source>
        <dbReference type="Google" id="ProtNLM"/>
    </source>
</evidence>
<comment type="subcellular location">
    <subcellularLocation>
        <location evidence="1">Cytoplasm</location>
        <location evidence="1">Cytoskeleton</location>
    </subcellularLocation>
</comment>
<dbReference type="GO" id="GO:0000922">
    <property type="term" value="C:spindle pole"/>
    <property type="evidence" value="ECO:0007669"/>
    <property type="project" value="InterPro"/>
</dbReference>
<keyword evidence="5" id="KW-0206">Cytoskeleton</keyword>
<dbReference type="GO" id="GO:0005874">
    <property type="term" value="C:microtubule"/>
    <property type="evidence" value="ECO:0007669"/>
    <property type="project" value="UniProtKB-KW"/>
</dbReference>
<evidence type="ECO:0000256" key="3">
    <source>
        <dbReference type="ARBA" id="ARBA00022490"/>
    </source>
</evidence>
<keyword evidence="9" id="KW-1185">Reference proteome</keyword>
<dbReference type="OrthoDB" id="5860513at2759"/>
<dbReference type="GO" id="GO:0051321">
    <property type="term" value="P:meiotic cell cycle"/>
    <property type="evidence" value="ECO:0007669"/>
    <property type="project" value="TreeGrafter"/>
</dbReference>
<evidence type="ECO:0000259" key="7">
    <source>
        <dbReference type="Pfam" id="PF17681"/>
    </source>
</evidence>
<dbReference type="GO" id="GO:0000278">
    <property type="term" value="P:mitotic cell cycle"/>
    <property type="evidence" value="ECO:0007669"/>
    <property type="project" value="TreeGrafter"/>
</dbReference>
<evidence type="ECO:0000256" key="2">
    <source>
        <dbReference type="ARBA" id="ARBA00010337"/>
    </source>
</evidence>
<protein>
    <recommendedName>
        <fullName evidence="10">Spindle pole body component</fullName>
    </recommendedName>
</protein>
<gene>
    <name evidence="8" type="ORF">BS47DRAFT_1416417</name>
</gene>
<proteinExistence type="inferred from homology"/>
<reference evidence="8" key="1">
    <citation type="journal article" date="2020" name="Nat. Commun.">
        <title>Large-scale genome sequencing of mycorrhizal fungi provides insights into the early evolution of symbiotic traits.</title>
        <authorList>
            <person name="Miyauchi S."/>
            <person name="Kiss E."/>
            <person name="Kuo A."/>
            <person name="Drula E."/>
            <person name="Kohler A."/>
            <person name="Sanchez-Garcia M."/>
            <person name="Morin E."/>
            <person name="Andreopoulos B."/>
            <person name="Barry K.W."/>
            <person name="Bonito G."/>
            <person name="Buee M."/>
            <person name="Carver A."/>
            <person name="Chen C."/>
            <person name="Cichocki N."/>
            <person name="Clum A."/>
            <person name="Culley D."/>
            <person name="Crous P.W."/>
            <person name="Fauchery L."/>
            <person name="Girlanda M."/>
            <person name="Hayes R.D."/>
            <person name="Keri Z."/>
            <person name="LaButti K."/>
            <person name="Lipzen A."/>
            <person name="Lombard V."/>
            <person name="Magnuson J."/>
            <person name="Maillard F."/>
            <person name="Murat C."/>
            <person name="Nolan M."/>
            <person name="Ohm R.A."/>
            <person name="Pangilinan J."/>
            <person name="Pereira M.F."/>
            <person name="Perotto S."/>
            <person name="Peter M."/>
            <person name="Pfister S."/>
            <person name="Riley R."/>
            <person name="Sitrit Y."/>
            <person name="Stielow J.B."/>
            <person name="Szollosi G."/>
            <person name="Zifcakova L."/>
            <person name="Stursova M."/>
            <person name="Spatafora J.W."/>
            <person name="Tedersoo L."/>
            <person name="Vaario L.M."/>
            <person name="Yamada A."/>
            <person name="Yan M."/>
            <person name="Wang P."/>
            <person name="Xu J."/>
            <person name="Bruns T."/>
            <person name="Baldrian P."/>
            <person name="Vilgalys R."/>
            <person name="Dunand C."/>
            <person name="Henrissat B."/>
            <person name="Grigoriev I.V."/>
            <person name="Hibbett D."/>
            <person name="Nagy L.G."/>
            <person name="Martin F.M."/>
        </authorList>
    </citation>
    <scope>NUCLEOTIDE SEQUENCE</scope>
    <source>
        <strain evidence="8">UP504</strain>
    </source>
</reference>
<sequence length="728" mass="83002">MPPAVSSLPGIVHPIEPAARENIHAKSKTKAEILREYRAKMGKSHLPEHLLLRDVLYLLQGISGKYVRFSDLEGGSSDSDHRVVFVDDRDFIVPPPTQALVRKLSELGHLYSRVATFVNERGGEPSIGMIEQSLCHFLQGQLTEYYRMVAVLESQMSSKPDGDPAVREDSGLTLRRLDVWIDEWRLRMRMMSACVENCKGTKGGALVSLIHANTNNGDPFVRSFTDQLLEEVSKPFFLTLQRWLFTGDLHDPYEEFFVAANPDLVDVQYIHPATNLSGDGGFGGGGGTETIVEREEGEVGGLKLWESKYTFRRGMLPSFVSEEFGRKIFSTGKSLNFIRYSCHDSDWVATRSKLTKAGETLKYSDIAGLERSIDDAYRVASQRLFDIFFDKFKLMNHLTALKSYLMLGHGDFADRLMDSLGPSLIRPANTLYRHNLTTTLETAIRYSNAQNDSPDVLRRLDARMLDYQHGEIGWDVFTLEYKVDAPIDTVLGPDSMIQYQRLFNHLWKMKRVEGVLTSGWMRISSGAKTFLRVPEYEHEWHQIRVVMAEMIHFLRQMQAFSQLEVIACHWEILVEFLAKKEGDLDALIEAHRTYLDHVVKKVLLLHPKSGKEENILTQVREVFNIILQFREATDNFYNHTLAESARRTENEISNGVITGVAEASQRHDSTEVLSRILRRIKEYGIAFSDRTFAIVAALSSHPEQDCRFLAIRLSFNDFYKPKKDSART</sequence>
<dbReference type="Proteomes" id="UP000886523">
    <property type="component" value="Unassembled WGS sequence"/>
</dbReference>